<dbReference type="Pfam" id="PF02801">
    <property type="entry name" value="Ketoacyl-synt_C"/>
    <property type="match status" value="2"/>
</dbReference>
<dbReference type="InterPro" id="IPR014030">
    <property type="entry name" value="Ketoacyl_synth_N"/>
</dbReference>
<dbReference type="SMART" id="SM01294">
    <property type="entry name" value="PKS_PP_betabranch"/>
    <property type="match status" value="1"/>
</dbReference>
<dbReference type="AlphaFoldDB" id="A0A4Q7J1P2"/>
<dbReference type="GO" id="GO:0006633">
    <property type="term" value="P:fatty acid biosynthetic process"/>
    <property type="evidence" value="ECO:0007669"/>
    <property type="project" value="InterPro"/>
</dbReference>
<dbReference type="GO" id="GO:0004315">
    <property type="term" value="F:3-oxoacyl-[acyl-carrier-protein] synthase activity"/>
    <property type="evidence" value="ECO:0007669"/>
    <property type="project" value="InterPro"/>
</dbReference>
<dbReference type="InterPro" id="IPR018201">
    <property type="entry name" value="Ketoacyl_synth_AS"/>
</dbReference>
<protein>
    <submittedName>
        <fullName evidence="6">Polyketide synthase</fullName>
    </submittedName>
</protein>
<dbReference type="Proteomes" id="UP000292003">
    <property type="component" value="Unassembled WGS sequence"/>
</dbReference>
<dbReference type="InterPro" id="IPR006162">
    <property type="entry name" value="Ppantetheine_attach_site"/>
</dbReference>
<sequence>MTGEVAVVGLSCRLPGAAGPERFWALLRDGRSAITEVPAGRWEVSGDDRDAWERAGVRRGGFVDGVADFDAEFFGIGDREAVELDPRQRFALELAWEALEDAGVVPAALAGTATGVFAGAIGDDYATLLARRGMAATTAHTLTGVTRGLIANRISHAFGLRGPSVVVDSAQSSALVAVHLAVQSLRRGESAVALAGGVHLNLLAEGTVAARAFGGLSPDGECYTFDARANGYARGEGGGFVVLKPLSAAVADGDRVYCVIRGSAVNNDGATTGLTTPDETAQREVVRAACADAGVAPADVGYVELHGTGTRVGDPVEAAALGAVLGRPDPLPVGSVKTNIGHLEGAAGIAGLLKTVLSVAHGQIPASLNFERPGVVLDGLRVVTETSPWPGPRIAGVSSFGMGGTNCHVVLAQSPAETPEGHRPDVPVPCVVSGRTPGALRAQAARLRAYLLEHPELRVADVAFSLATTRTRFEHEATVVAAGREELLAGLADLRPSAPVAPPDWAALGARRVPLPTYAFQRRRFWPEQATVDTPVAVPEADVLAAVRSAVAELTGAPADADATFTDLGIDSMAGVELCAALDTVFTGLRLPSTSVFDHPTPRRLARFVHAELAGDPAEPEPRVVADSEPIAIVAAGCRYPGGADTPEALWRLVAEGVDAVSGPPADRGWDTPVVGGFLPGAALFDAAFFGVGPREALAMDPQQRLLLETSWEAVERAGIDPHSLRGTRTGVFVGATDHQYGQRLADAGDEVRGHVLTGGTPSVLSGRIAYTLGLTGPALTVDTACSSSLVAIHLAVRALRQGECTLALAGGVSVMATPGMFTEFERQGGLAADGRCKAFAAAADGTSWSEGAGMLVLERLSDARRNGHRVLAVVRGSAVNSDGASNGLTAPNGLSQQRVIRAALADAGLSPSDVDMVEAHGTGTRLGDPIEAHAVLATYGQDRDRPLWLGSLKSNLGHTQAAAGVAGVIKAVYAMRHALLPRTLHVDAPSPHVDWSAGAVELLAEPVSWPEGPRRAGVSSFGISGTNAH</sequence>
<dbReference type="GO" id="GO:0031177">
    <property type="term" value="F:phosphopantetheine binding"/>
    <property type="evidence" value="ECO:0007669"/>
    <property type="project" value="InterPro"/>
</dbReference>
<keyword evidence="2" id="KW-0597">Phosphoprotein</keyword>
<evidence type="ECO:0000256" key="1">
    <source>
        <dbReference type="ARBA" id="ARBA00022450"/>
    </source>
</evidence>
<feature type="domain" description="Ketosynthase family 3 (KS3)" evidence="5">
    <location>
        <begin position="628"/>
        <end position="1030"/>
    </location>
</feature>
<dbReference type="Pfam" id="PF00550">
    <property type="entry name" value="PP-binding"/>
    <property type="match status" value="1"/>
</dbReference>
<evidence type="ECO:0000256" key="2">
    <source>
        <dbReference type="ARBA" id="ARBA00022553"/>
    </source>
</evidence>
<dbReference type="InterPro" id="IPR014031">
    <property type="entry name" value="Ketoacyl_synth_C"/>
</dbReference>
<dbReference type="PROSITE" id="PS00606">
    <property type="entry name" value="KS3_1"/>
    <property type="match status" value="1"/>
</dbReference>
<dbReference type="Gene3D" id="3.30.70.3290">
    <property type="match status" value="1"/>
</dbReference>
<reference evidence="6 7" key="1">
    <citation type="submission" date="2019-02" db="EMBL/GenBank/DDBJ databases">
        <title>Draft genome sequence of Amycolatopsis sp. 8-3EHSu isolated from roots of Suaeda maritima.</title>
        <authorList>
            <person name="Duangmal K."/>
            <person name="Chantavorakit T."/>
        </authorList>
    </citation>
    <scope>NUCLEOTIDE SEQUENCE [LARGE SCALE GENOMIC DNA]</scope>
    <source>
        <strain evidence="6 7">8-3EHSu</strain>
    </source>
</reference>
<dbReference type="Gene3D" id="1.10.1200.10">
    <property type="entry name" value="ACP-like"/>
    <property type="match status" value="1"/>
</dbReference>
<feature type="domain" description="Ketosynthase family 3 (KS3)" evidence="5">
    <location>
        <begin position="2"/>
        <end position="413"/>
    </location>
</feature>
<comment type="caution">
    <text evidence="6">The sequence shown here is derived from an EMBL/GenBank/DDBJ whole genome shotgun (WGS) entry which is preliminary data.</text>
</comment>
<dbReference type="EMBL" id="SFCC01000012">
    <property type="protein sequence ID" value="RZQ61321.1"/>
    <property type="molecule type" value="Genomic_DNA"/>
</dbReference>
<dbReference type="InterPro" id="IPR020841">
    <property type="entry name" value="PKS_Beta-ketoAc_synthase_dom"/>
</dbReference>
<dbReference type="SUPFAM" id="SSF53901">
    <property type="entry name" value="Thiolase-like"/>
    <property type="match status" value="2"/>
</dbReference>
<evidence type="ECO:0000313" key="6">
    <source>
        <dbReference type="EMBL" id="RZQ61321.1"/>
    </source>
</evidence>
<keyword evidence="1" id="KW-0596">Phosphopantetheine</keyword>
<dbReference type="Pfam" id="PF00109">
    <property type="entry name" value="ketoacyl-synt"/>
    <property type="match status" value="2"/>
</dbReference>
<accession>A0A4Q7J1P2</accession>
<dbReference type="InterPro" id="IPR032821">
    <property type="entry name" value="PKS_assoc"/>
</dbReference>
<feature type="non-terminal residue" evidence="6">
    <location>
        <position position="1030"/>
    </location>
</feature>
<dbReference type="SMART" id="SM00823">
    <property type="entry name" value="PKS_PP"/>
    <property type="match status" value="1"/>
</dbReference>
<name>A0A4Q7J1P2_9PSEU</name>
<dbReference type="PROSITE" id="PS00012">
    <property type="entry name" value="PHOSPHOPANTETHEINE"/>
    <property type="match status" value="1"/>
</dbReference>
<dbReference type="CDD" id="cd00833">
    <property type="entry name" value="PKS"/>
    <property type="match status" value="2"/>
</dbReference>
<evidence type="ECO:0000256" key="3">
    <source>
        <dbReference type="ARBA" id="ARBA00022679"/>
    </source>
</evidence>
<dbReference type="InterPro" id="IPR009081">
    <property type="entry name" value="PP-bd_ACP"/>
</dbReference>
<dbReference type="InterPro" id="IPR020806">
    <property type="entry name" value="PKS_PP-bd"/>
</dbReference>
<proteinExistence type="predicted"/>
<feature type="domain" description="Carrier" evidence="4">
    <location>
        <begin position="538"/>
        <end position="613"/>
    </location>
</feature>
<dbReference type="SMART" id="SM00825">
    <property type="entry name" value="PKS_KS"/>
    <property type="match status" value="2"/>
</dbReference>
<dbReference type="GO" id="GO:0004312">
    <property type="term" value="F:fatty acid synthase activity"/>
    <property type="evidence" value="ECO:0007669"/>
    <property type="project" value="TreeGrafter"/>
</dbReference>
<dbReference type="RefSeq" id="WP_240687164.1">
    <property type="nucleotide sequence ID" value="NZ_SFCC01000012.1"/>
</dbReference>
<dbReference type="PROSITE" id="PS50075">
    <property type="entry name" value="CARRIER"/>
    <property type="match status" value="1"/>
</dbReference>
<evidence type="ECO:0000259" key="4">
    <source>
        <dbReference type="PROSITE" id="PS50075"/>
    </source>
</evidence>
<dbReference type="PROSITE" id="PS52004">
    <property type="entry name" value="KS3_2"/>
    <property type="match status" value="2"/>
</dbReference>
<evidence type="ECO:0000259" key="5">
    <source>
        <dbReference type="PROSITE" id="PS52004"/>
    </source>
</evidence>
<dbReference type="SUPFAM" id="SSF47336">
    <property type="entry name" value="ACP-like"/>
    <property type="match status" value="1"/>
</dbReference>
<dbReference type="Pfam" id="PF16197">
    <property type="entry name" value="KAsynt_C_assoc"/>
    <property type="match status" value="1"/>
</dbReference>
<gene>
    <name evidence="6" type="ORF">EWH70_23220</name>
</gene>
<dbReference type="InterPro" id="IPR050091">
    <property type="entry name" value="PKS_NRPS_Biosynth_Enz"/>
</dbReference>
<organism evidence="6 7">
    <name type="scientific">Amycolatopsis suaedae</name>
    <dbReference type="NCBI Taxonomy" id="2510978"/>
    <lineage>
        <taxon>Bacteria</taxon>
        <taxon>Bacillati</taxon>
        <taxon>Actinomycetota</taxon>
        <taxon>Actinomycetes</taxon>
        <taxon>Pseudonocardiales</taxon>
        <taxon>Pseudonocardiaceae</taxon>
        <taxon>Amycolatopsis</taxon>
    </lineage>
</organism>
<keyword evidence="3" id="KW-0808">Transferase</keyword>
<dbReference type="InterPro" id="IPR036736">
    <property type="entry name" value="ACP-like_sf"/>
</dbReference>
<evidence type="ECO:0000313" key="7">
    <source>
        <dbReference type="Proteomes" id="UP000292003"/>
    </source>
</evidence>
<dbReference type="FunFam" id="3.40.47.10:FF:000019">
    <property type="entry name" value="Polyketide synthase type I"/>
    <property type="match status" value="1"/>
</dbReference>
<dbReference type="InterPro" id="IPR016039">
    <property type="entry name" value="Thiolase-like"/>
</dbReference>
<keyword evidence="7" id="KW-1185">Reference proteome</keyword>
<dbReference type="PANTHER" id="PTHR43775:SF51">
    <property type="entry name" value="INACTIVE PHENOLPHTHIOCEROL SYNTHESIS POLYKETIDE SYNTHASE TYPE I PKS1-RELATED"/>
    <property type="match status" value="1"/>
</dbReference>
<dbReference type="PANTHER" id="PTHR43775">
    <property type="entry name" value="FATTY ACID SYNTHASE"/>
    <property type="match status" value="1"/>
</dbReference>
<dbReference type="Gene3D" id="3.40.47.10">
    <property type="match status" value="2"/>
</dbReference>